<accession>A0A2S6H4K8</accession>
<keyword evidence="1" id="KW-0175">Coiled coil</keyword>
<protein>
    <submittedName>
        <fullName evidence="2">Uncharacterized protein</fullName>
    </submittedName>
</protein>
<reference evidence="2 3" key="1">
    <citation type="submission" date="2018-02" db="EMBL/GenBank/DDBJ databases">
        <title>Subsurface microbial communities from deep shales in Ohio and West Virginia, USA.</title>
        <authorList>
            <person name="Wrighton K."/>
        </authorList>
    </citation>
    <scope>NUCLEOTIDE SEQUENCE [LARGE SCALE GENOMIC DNA]</scope>
    <source>
        <strain evidence="2 3">OWC-G53F</strain>
    </source>
</reference>
<proteinExistence type="predicted"/>
<evidence type="ECO:0000256" key="1">
    <source>
        <dbReference type="SAM" id="Coils"/>
    </source>
</evidence>
<keyword evidence="3" id="KW-1185">Reference proteome</keyword>
<dbReference type="Proteomes" id="UP000238071">
    <property type="component" value="Unassembled WGS sequence"/>
</dbReference>
<dbReference type="EMBL" id="PTIY01000004">
    <property type="protein sequence ID" value="PPK72422.1"/>
    <property type="molecule type" value="Genomic_DNA"/>
</dbReference>
<name>A0A2S6H4K8_9GAMM</name>
<comment type="caution">
    <text evidence="2">The sequence shown here is derived from an EMBL/GenBank/DDBJ whole genome shotgun (WGS) entry which is preliminary data.</text>
</comment>
<feature type="coiled-coil region" evidence="1">
    <location>
        <begin position="23"/>
        <end position="50"/>
    </location>
</feature>
<dbReference type="AlphaFoldDB" id="A0A2S6H4K8"/>
<organism evidence="2 3">
    <name type="scientific">Methylobacter tundripaludum</name>
    <dbReference type="NCBI Taxonomy" id="173365"/>
    <lineage>
        <taxon>Bacteria</taxon>
        <taxon>Pseudomonadati</taxon>
        <taxon>Pseudomonadota</taxon>
        <taxon>Gammaproteobacteria</taxon>
        <taxon>Methylococcales</taxon>
        <taxon>Methylococcaceae</taxon>
        <taxon>Methylobacter</taxon>
    </lineage>
</organism>
<sequence length="152" mass="17476">MLNFTKRHSNTPVKQTIVISNHYEAAIKKIELLEDELNQKTLELDQRYETQHIMSERVKNCARSLDAAHNQLQAVAVRLEYSNKQISELMQENKALKSSGDEWFKRAIKLEFDILTANDGIKKIQSERDSAIKMCERLQSATKENSHGEGSD</sequence>
<dbReference type="RefSeq" id="WP_104423209.1">
    <property type="nucleotide sequence ID" value="NZ_PTIY01000004.1"/>
</dbReference>
<gene>
    <name evidence="2" type="ORF">B0F88_104217</name>
</gene>
<dbReference type="OrthoDB" id="5569593at2"/>
<evidence type="ECO:0000313" key="3">
    <source>
        <dbReference type="Proteomes" id="UP000238071"/>
    </source>
</evidence>
<evidence type="ECO:0000313" key="2">
    <source>
        <dbReference type="EMBL" id="PPK72422.1"/>
    </source>
</evidence>